<dbReference type="EMBL" id="JARKIE010000095">
    <property type="protein sequence ID" value="KAJ7686479.1"/>
    <property type="molecule type" value="Genomic_DNA"/>
</dbReference>
<keyword evidence="3" id="KW-1185">Reference proteome</keyword>
<dbReference type="PANTHER" id="PTHR43138">
    <property type="entry name" value="ACETYLTRANSFERASE, GNAT FAMILY"/>
    <property type="match status" value="1"/>
</dbReference>
<evidence type="ECO:0000259" key="1">
    <source>
        <dbReference type="PROSITE" id="PS51186"/>
    </source>
</evidence>
<evidence type="ECO:0000313" key="3">
    <source>
        <dbReference type="Proteomes" id="UP001221757"/>
    </source>
</evidence>
<dbReference type="PROSITE" id="PS51186">
    <property type="entry name" value="GNAT"/>
    <property type="match status" value="1"/>
</dbReference>
<evidence type="ECO:0000313" key="2">
    <source>
        <dbReference type="EMBL" id="KAJ7686479.1"/>
    </source>
</evidence>
<organism evidence="2 3">
    <name type="scientific">Mycena rosella</name>
    <name type="common">Pink bonnet</name>
    <name type="synonym">Agaricus rosellus</name>
    <dbReference type="NCBI Taxonomy" id="1033263"/>
    <lineage>
        <taxon>Eukaryota</taxon>
        <taxon>Fungi</taxon>
        <taxon>Dikarya</taxon>
        <taxon>Basidiomycota</taxon>
        <taxon>Agaricomycotina</taxon>
        <taxon>Agaricomycetes</taxon>
        <taxon>Agaricomycetidae</taxon>
        <taxon>Agaricales</taxon>
        <taxon>Marasmiineae</taxon>
        <taxon>Mycenaceae</taxon>
        <taxon>Mycena</taxon>
    </lineage>
</organism>
<accession>A0AAD7DD29</accession>
<dbReference type="SUPFAM" id="SSF55729">
    <property type="entry name" value="Acyl-CoA N-acyltransferases (Nat)"/>
    <property type="match status" value="1"/>
</dbReference>
<feature type="domain" description="N-acetyltransferase" evidence="1">
    <location>
        <begin position="70"/>
        <end position="233"/>
    </location>
</feature>
<gene>
    <name evidence="2" type="ORF">B0H17DRAFT_1071701</name>
</gene>
<dbReference type="GO" id="GO:0005634">
    <property type="term" value="C:nucleus"/>
    <property type="evidence" value="ECO:0007669"/>
    <property type="project" value="TreeGrafter"/>
</dbReference>
<dbReference type="AlphaFoldDB" id="A0AAD7DD29"/>
<dbReference type="Pfam" id="PF00583">
    <property type="entry name" value="Acetyltransf_1"/>
    <property type="match status" value="1"/>
</dbReference>
<dbReference type="CDD" id="cd04301">
    <property type="entry name" value="NAT_SF"/>
    <property type="match status" value="1"/>
</dbReference>
<dbReference type="Gene3D" id="3.40.630.30">
    <property type="match status" value="1"/>
</dbReference>
<dbReference type="InterPro" id="IPR016181">
    <property type="entry name" value="Acyl_CoA_acyltransferase"/>
</dbReference>
<dbReference type="InterPro" id="IPR000182">
    <property type="entry name" value="GNAT_dom"/>
</dbReference>
<dbReference type="Proteomes" id="UP001221757">
    <property type="component" value="Unassembled WGS sequence"/>
</dbReference>
<dbReference type="InterPro" id="IPR052742">
    <property type="entry name" value="Mito_N-acetyltransferase"/>
</dbReference>
<reference evidence="2" key="1">
    <citation type="submission" date="2023-03" db="EMBL/GenBank/DDBJ databases">
        <title>Massive genome expansion in bonnet fungi (Mycena s.s.) driven by repeated elements and novel gene families across ecological guilds.</title>
        <authorList>
            <consortium name="Lawrence Berkeley National Laboratory"/>
            <person name="Harder C.B."/>
            <person name="Miyauchi S."/>
            <person name="Viragh M."/>
            <person name="Kuo A."/>
            <person name="Thoen E."/>
            <person name="Andreopoulos B."/>
            <person name="Lu D."/>
            <person name="Skrede I."/>
            <person name="Drula E."/>
            <person name="Henrissat B."/>
            <person name="Morin E."/>
            <person name="Kohler A."/>
            <person name="Barry K."/>
            <person name="LaButti K."/>
            <person name="Morin E."/>
            <person name="Salamov A."/>
            <person name="Lipzen A."/>
            <person name="Mereny Z."/>
            <person name="Hegedus B."/>
            <person name="Baldrian P."/>
            <person name="Stursova M."/>
            <person name="Weitz H."/>
            <person name="Taylor A."/>
            <person name="Grigoriev I.V."/>
            <person name="Nagy L.G."/>
            <person name="Martin F."/>
            <person name="Kauserud H."/>
        </authorList>
    </citation>
    <scope>NUCLEOTIDE SEQUENCE</scope>
    <source>
        <strain evidence="2">CBHHK067</strain>
    </source>
</reference>
<proteinExistence type="predicted"/>
<dbReference type="PANTHER" id="PTHR43138:SF1">
    <property type="entry name" value="N-ACETYLTRANSFERASE ACA1"/>
    <property type="match status" value="1"/>
</dbReference>
<name>A0AAD7DD29_MYCRO</name>
<dbReference type="GO" id="GO:0016747">
    <property type="term" value="F:acyltransferase activity, transferring groups other than amino-acyl groups"/>
    <property type="evidence" value="ECO:0007669"/>
    <property type="project" value="InterPro"/>
</dbReference>
<protein>
    <recommendedName>
        <fullName evidence="1">N-acetyltransferase domain-containing protein</fullName>
    </recommendedName>
</protein>
<sequence>MSAYGAIVRSAAASASDASANPLPATFWDIPRSSGAHVTVHHLTVSTVKSLSGLIEYLGAVMAKEIEDGMTYPQETMTPDAFEAYFFSGDVFLAIIHPGAIGGSEGSETDLTIENARQERAWEECIAGFYYVKPNYPGRSSHICNGGFVVPPNHRGSGYGSALAKSYVHYAPKLGYQASVFNLVYTNNSASVKLWEGLNFKKAGLIPKAGRLRRKDGNGEEYVDAWVFYKSFVDDGLA</sequence>
<comment type="caution">
    <text evidence="2">The sequence shown here is derived from an EMBL/GenBank/DDBJ whole genome shotgun (WGS) entry which is preliminary data.</text>
</comment>